<dbReference type="FunCoup" id="M1AV22">
    <property type="interactions" value="167"/>
</dbReference>
<evidence type="ECO:0000256" key="1">
    <source>
        <dbReference type="ARBA" id="ARBA00022741"/>
    </source>
</evidence>
<feature type="domain" description="Protein kinase" evidence="4">
    <location>
        <begin position="5"/>
        <end position="384"/>
    </location>
</feature>
<dbReference type="EnsemblPlants" id="PGSC0003DMT400030995">
    <property type="protein sequence ID" value="PGSC0003DMT400030995"/>
    <property type="gene ID" value="PGSC0003DMG400011876"/>
</dbReference>
<organism evidence="5 6">
    <name type="scientific">Solanum tuberosum</name>
    <name type="common">Potato</name>
    <dbReference type="NCBI Taxonomy" id="4113"/>
    <lineage>
        <taxon>Eukaryota</taxon>
        <taxon>Viridiplantae</taxon>
        <taxon>Streptophyta</taxon>
        <taxon>Embryophyta</taxon>
        <taxon>Tracheophyta</taxon>
        <taxon>Spermatophyta</taxon>
        <taxon>Magnoliopsida</taxon>
        <taxon>eudicotyledons</taxon>
        <taxon>Gunneridae</taxon>
        <taxon>Pentapetalae</taxon>
        <taxon>asterids</taxon>
        <taxon>lamiids</taxon>
        <taxon>Solanales</taxon>
        <taxon>Solanaceae</taxon>
        <taxon>Solanoideae</taxon>
        <taxon>Solaneae</taxon>
        <taxon>Solanum</taxon>
    </lineage>
</organism>
<dbReference type="SMR" id="M1AV22"/>
<feature type="region of interest" description="Disordered" evidence="3">
    <location>
        <begin position="284"/>
        <end position="304"/>
    </location>
</feature>
<dbReference type="GO" id="GO:0005886">
    <property type="term" value="C:plasma membrane"/>
    <property type="evidence" value="ECO:0000318"/>
    <property type="project" value="GO_Central"/>
</dbReference>
<dbReference type="Gramene" id="PGSC0003DMT400030995">
    <property type="protein sequence ID" value="PGSC0003DMT400030995"/>
    <property type="gene ID" value="PGSC0003DMG400011876"/>
</dbReference>
<dbReference type="InterPro" id="IPR045274">
    <property type="entry name" value="WAK-like"/>
</dbReference>
<dbReference type="Gene3D" id="1.10.510.10">
    <property type="entry name" value="Transferase(Phosphotransferase) domain 1"/>
    <property type="match status" value="1"/>
</dbReference>
<dbReference type="InterPro" id="IPR000719">
    <property type="entry name" value="Prot_kinase_dom"/>
</dbReference>
<dbReference type="GO" id="GO:0007166">
    <property type="term" value="P:cell surface receptor signaling pathway"/>
    <property type="evidence" value="ECO:0000318"/>
    <property type="project" value="GO_Central"/>
</dbReference>
<dbReference type="PANTHER" id="PTHR27005:SF311">
    <property type="entry name" value="NON-FUNCTIONAL PSEUDOKINASE ZED1-LIKE"/>
    <property type="match status" value="1"/>
</dbReference>
<evidence type="ECO:0000259" key="4">
    <source>
        <dbReference type="PROSITE" id="PS50011"/>
    </source>
</evidence>
<dbReference type="GO" id="GO:0004672">
    <property type="term" value="F:protein kinase activity"/>
    <property type="evidence" value="ECO:0007669"/>
    <property type="project" value="InterPro"/>
</dbReference>
<dbReference type="RefSeq" id="XP_015161010.1">
    <property type="nucleotide sequence ID" value="XM_015305524.1"/>
</dbReference>
<protein>
    <submittedName>
        <fullName evidence="5">Serine-threonine protein kinase, plant-type</fullName>
    </submittedName>
</protein>
<reference evidence="5" key="2">
    <citation type="submission" date="2015-06" db="UniProtKB">
        <authorList>
            <consortium name="EnsemblPlants"/>
        </authorList>
    </citation>
    <scope>IDENTIFICATION</scope>
    <source>
        <strain evidence="5">DM1-3 516 R44</strain>
    </source>
</reference>
<dbReference type="HOGENOM" id="CLU_000288_21_4_1"/>
<dbReference type="KEGG" id="sot:107059103"/>
<dbReference type="Proteomes" id="UP000011115">
    <property type="component" value="Unassembled WGS sequence"/>
</dbReference>
<dbReference type="AlphaFoldDB" id="M1AV22"/>
<sequence length="392" mass="44673">MPFFWGLTSKNLFSSASAVRRKKEKDCYLKNGSCVLEELLALCDGNCRIPIRYFTAIEIDNAIKHSKTKMDLTDISMVTGLLGNRPVLIRLNSGRLFAIHRDIAITAQMSHLKNVLRLVGCCLEFEEPVMVYEYVEAISLSDLLFKKDNLNRKSLCWGNRLRVARDVASAIVFLHTEFSTPIIHRNIKPSKVIIDDKSGVAKIVDFSLSISLPPGELELQDDRVSGTIGYVDPEYLQQCIITQKTDVYSFGILLYQLLTGKEMWDIMYTAESICSKERIDFEEDVKSNTEEGNSTDRLNSTNSKETTEFKNLPNKFCYIVDYYIKESNAMDIADPIILEEHGIEIQQQLEDYLDLVKKCTTLKGDDRPYIIQVARELGRIEKCFRALSLGQN</sequence>
<proteinExistence type="predicted"/>
<dbReference type="GeneID" id="107059103"/>
<dbReference type="PaxDb" id="4113-PGSC0003DMT400030995"/>
<dbReference type="PANTHER" id="PTHR27005">
    <property type="entry name" value="WALL-ASSOCIATED RECEPTOR KINASE-LIKE 21"/>
    <property type="match status" value="1"/>
</dbReference>
<evidence type="ECO:0000313" key="6">
    <source>
        <dbReference type="Proteomes" id="UP000011115"/>
    </source>
</evidence>
<dbReference type="OrthoDB" id="75710at2759"/>
<reference evidence="6" key="1">
    <citation type="journal article" date="2011" name="Nature">
        <title>Genome sequence and analysis of the tuber crop potato.</title>
        <authorList>
            <consortium name="The Potato Genome Sequencing Consortium"/>
        </authorList>
    </citation>
    <scope>NUCLEOTIDE SEQUENCE [LARGE SCALE GENOMIC DNA]</scope>
    <source>
        <strain evidence="6">cv. DM1-3 516 R44</strain>
    </source>
</reference>
<evidence type="ECO:0000256" key="2">
    <source>
        <dbReference type="ARBA" id="ARBA00022840"/>
    </source>
</evidence>
<accession>M1AV22</accession>
<evidence type="ECO:0000313" key="5">
    <source>
        <dbReference type="EnsemblPlants" id="PGSC0003DMT400030995"/>
    </source>
</evidence>
<keyword evidence="6" id="KW-1185">Reference proteome</keyword>
<keyword evidence="1" id="KW-0547">Nucleotide-binding</keyword>
<dbReference type="GO" id="GO:0005524">
    <property type="term" value="F:ATP binding"/>
    <property type="evidence" value="ECO:0007669"/>
    <property type="project" value="UniProtKB-KW"/>
</dbReference>
<dbReference type="InterPro" id="IPR011009">
    <property type="entry name" value="Kinase-like_dom_sf"/>
</dbReference>
<dbReference type="InParanoid" id="M1AV22"/>
<dbReference type="Pfam" id="PF00069">
    <property type="entry name" value="Pkinase"/>
    <property type="match status" value="1"/>
</dbReference>
<name>M1AV22_SOLTU</name>
<dbReference type="eggNOG" id="KOG1187">
    <property type="taxonomic scope" value="Eukaryota"/>
</dbReference>
<gene>
    <name evidence="5" type="primary">LOC107059103</name>
</gene>
<evidence type="ECO:0000256" key="3">
    <source>
        <dbReference type="SAM" id="MobiDB-lite"/>
    </source>
</evidence>
<dbReference type="PROSITE" id="PS50011">
    <property type="entry name" value="PROTEIN_KINASE_DOM"/>
    <property type="match status" value="1"/>
</dbReference>
<dbReference type="SUPFAM" id="SSF56112">
    <property type="entry name" value="Protein kinase-like (PK-like)"/>
    <property type="match status" value="1"/>
</dbReference>
<keyword evidence="2" id="KW-0067">ATP-binding</keyword>
<feature type="compositionally biased region" description="Polar residues" evidence="3">
    <location>
        <begin position="290"/>
        <end position="304"/>
    </location>
</feature>